<keyword evidence="3" id="KW-1185">Reference proteome</keyword>
<gene>
    <name evidence="2" type="ORF">HERILL_LOCUS4712</name>
</gene>
<protein>
    <submittedName>
        <fullName evidence="2">Uncharacterized protein</fullName>
    </submittedName>
</protein>
<dbReference type="AlphaFoldDB" id="A0A7R8YTF0"/>
<accession>A0A7R8YTF0</accession>
<proteinExistence type="predicted"/>
<sequence length="111" mass="10911">MKFIILTVAFIGAASAGYISPAPLLGGYSAPGFAPSLAPALAPGLAPAAYSAPLIKSAYAAPALAAGPLAYSSPIIKQAAIAAPAYGGYGYSSWGGYAASPYGLWKKKASA</sequence>
<evidence type="ECO:0000256" key="1">
    <source>
        <dbReference type="SAM" id="SignalP"/>
    </source>
</evidence>
<name>A0A7R8YTF0_HERIL</name>
<organism evidence="2 3">
    <name type="scientific">Hermetia illucens</name>
    <name type="common">Black soldier fly</name>
    <dbReference type="NCBI Taxonomy" id="343691"/>
    <lineage>
        <taxon>Eukaryota</taxon>
        <taxon>Metazoa</taxon>
        <taxon>Ecdysozoa</taxon>
        <taxon>Arthropoda</taxon>
        <taxon>Hexapoda</taxon>
        <taxon>Insecta</taxon>
        <taxon>Pterygota</taxon>
        <taxon>Neoptera</taxon>
        <taxon>Endopterygota</taxon>
        <taxon>Diptera</taxon>
        <taxon>Brachycera</taxon>
        <taxon>Stratiomyomorpha</taxon>
        <taxon>Stratiomyidae</taxon>
        <taxon>Hermetiinae</taxon>
        <taxon>Hermetia</taxon>
    </lineage>
</organism>
<feature type="signal peptide" evidence="1">
    <location>
        <begin position="1"/>
        <end position="16"/>
    </location>
</feature>
<dbReference type="InParanoid" id="A0A7R8YTF0"/>
<feature type="chain" id="PRO_5031191984" evidence="1">
    <location>
        <begin position="17"/>
        <end position="111"/>
    </location>
</feature>
<evidence type="ECO:0000313" key="2">
    <source>
        <dbReference type="EMBL" id="CAD7081614.1"/>
    </source>
</evidence>
<evidence type="ECO:0000313" key="3">
    <source>
        <dbReference type="Proteomes" id="UP000594454"/>
    </source>
</evidence>
<dbReference type="Proteomes" id="UP000594454">
    <property type="component" value="Chromosome 2"/>
</dbReference>
<reference evidence="2 3" key="1">
    <citation type="submission" date="2020-11" db="EMBL/GenBank/DDBJ databases">
        <authorList>
            <person name="Wallbank WR R."/>
            <person name="Pardo Diaz C."/>
            <person name="Kozak K."/>
            <person name="Martin S."/>
            <person name="Jiggins C."/>
            <person name="Moest M."/>
            <person name="Warren A I."/>
            <person name="Generalovic N T."/>
            <person name="Byers J.R.P. K."/>
            <person name="Montejo-Kovacevich G."/>
            <person name="Yen C E."/>
        </authorList>
    </citation>
    <scope>NUCLEOTIDE SEQUENCE [LARGE SCALE GENOMIC DNA]</scope>
</reference>
<dbReference type="EMBL" id="LR899010">
    <property type="protein sequence ID" value="CAD7081614.1"/>
    <property type="molecule type" value="Genomic_DNA"/>
</dbReference>
<keyword evidence="1" id="KW-0732">Signal</keyword>